<dbReference type="Proteomes" id="UP000006001">
    <property type="component" value="Unassembled WGS sequence"/>
</dbReference>
<evidence type="ECO:0000313" key="2">
    <source>
        <dbReference type="Proteomes" id="UP000006001"/>
    </source>
</evidence>
<protein>
    <recommendedName>
        <fullName evidence="3">4Fe-4S ferredoxin-type domain-containing protein</fullName>
    </recommendedName>
</protein>
<keyword evidence="2" id="KW-1185">Reference proteome</keyword>
<evidence type="ECO:0008006" key="3">
    <source>
        <dbReference type="Google" id="ProtNLM"/>
    </source>
</evidence>
<accession>D0WHP3</accession>
<evidence type="ECO:0000313" key="1">
    <source>
        <dbReference type="EMBL" id="EEZ60986.1"/>
    </source>
</evidence>
<dbReference type="EMBL" id="ACUX02000008">
    <property type="protein sequence ID" value="EEZ60986.1"/>
    <property type="molecule type" value="Genomic_DNA"/>
</dbReference>
<reference evidence="1" key="1">
    <citation type="submission" date="2009-10" db="EMBL/GenBank/DDBJ databases">
        <authorList>
            <person name="Weinstock G."/>
            <person name="Sodergren E."/>
            <person name="Clifton S."/>
            <person name="Fulton L."/>
            <person name="Fulton B."/>
            <person name="Courtney L."/>
            <person name="Fronick C."/>
            <person name="Harrison M."/>
            <person name="Strong C."/>
            <person name="Farmer C."/>
            <person name="Delahaunty K."/>
            <person name="Markovic C."/>
            <person name="Hall O."/>
            <person name="Minx P."/>
            <person name="Tomlinson C."/>
            <person name="Mitreva M."/>
            <person name="Nelson J."/>
            <person name="Hou S."/>
            <person name="Wollam A."/>
            <person name="Pepin K.H."/>
            <person name="Johnson M."/>
            <person name="Bhonagiri V."/>
            <person name="Nash W.E."/>
            <person name="Warren W."/>
            <person name="Chinwalla A."/>
            <person name="Mardis E.R."/>
            <person name="Wilson R.K."/>
        </authorList>
    </citation>
    <scope>NUCLEOTIDE SEQUENCE [LARGE SCALE GENOMIC DNA]</scope>
    <source>
        <strain evidence="1">ATCC 700122</strain>
    </source>
</reference>
<sequence length="76" mass="8221">MSLARSFMTWDARACMVASARCAGCVDACPSYGCGSRRFSGPPRGCIVRLRRSLIRRRPEFDVSPGAKGRPTGAPE</sequence>
<gene>
    <name evidence="1" type="ORF">HMPREF0762_01361</name>
</gene>
<organism evidence="1 2">
    <name type="scientific">Slackia exigua (strain ATCC 700122 / DSM 15923 / CIP 105133 / JCM 11022 / KCTC 5966 / S-7)</name>
    <dbReference type="NCBI Taxonomy" id="649764"/>
    <lineage>
        <taxon>Bacteria</taxon>
        <taxon>Bacillati</taxon>
        <taxon>Actinomycetota</taxon>
        <taxon>Coriobacteriia</taxon>
        <taxon>Eggerthellales</taxon>
        <taxon>Eggerthellaceae</taxon>
        <taxon>Slackia</taxon>
    </lineage>
</organism>
<name>D0WHP3_SLAES</name>
<comment type="caution">
    <text evidence="1">The sequence shown here is derived from an EMBL/GenBank/DDBJ whole genome shotgun (WGS) entry which is preliminary data.</text>
</comment>
<dbReference type="AlphaFoldDB" id="D0WHP3"/>
<proteinExistence type="predicted"/>
<dbReference type="HOGENOM" id="CLU_2652540_0_0_11"/>